<dbReference type="NCBIfam" id="TIGR04438">
    <property type="entry name" value="small_Trp_rich"/>
    <property type="match status" value="1"/>
</dbReference>
<organism evidence="3 4">
    <name type="scientific">Thiomonas arsenitoxydans (strain DSM 22701 / CIP 110005 / 3As)</name>
    <dbReference type="NCBI Taxonomy" id="426114"/>
    <lineage>
        <taxon>Bacteria</taxon>
        <taxon>Pseudomonadati</taxon>
        <taxon>Pseudomonadota</taxon>
        <taxon>Betaproteobacteria</taxon>
        <taxon>Burkholderiales</taxon>
        <taxon>Thiomonas</taxon>
    </lineage>
</organism>
<keyword evidence="2" id="KW-0472">Membrane</keyword>
<evidence type="ECO:0000313" key="3">
    <source>
        <dbReference type="EMBL" id="MBN8745051.1"/>
    </source>
</evidence>
<proteinExistence type="predicted"/>
<evidence type="ECO:0000313" key="4">
    <source>
        <dbReference type="Proteomes" id="UP000664800"/>
    </source>
</evidence>
<dbReference type="RefSeq" id="WP_156053430.1">
    <property type="nucleotide sequence ID" value="NZ_JAFKMR010000023.1"/>
</dbReference>
<dbReference type="Proteomes" id="UP000664800">
    <property type="component" value="Unassembled WGS sequence"/>
</dbReference>
<sequence>MAFVILGLIFIVLKLLSIGPVAAWSWWWVLLPLALAFIWWEIIDPMFGISKKRAMGDMADRQQARRQKYRESLGLGGGERRKK</sequence>
<reference evidence="3" key="1">
    <citation type="submission" date="2021-02" db="EMBL/GenBank/DDBJ databases">
        <title>Thiocyanate and organic carbon inputs drive convergent selection for specific autotrophic Afipia and Thiobacillus strains within complex microbiomes.</title>
        <authorList>
            <person name="Huddy R.J."/>
            <person name="Sachdeva R."/>
            <person name="Kadzinga F."/>
            <person name="Kantor R.S."/>
            <person name="Harrison S.T.L."/>
            <person name="Banfield J.F."/>
        </authorList>
    </citation>
    <scope>NUCLEOTIDE SEQUENCE</scope>
    <source>
        <strain evidence="3">SCN18_13_7_16_R3_B_64_19</strain>
    </source>
</reference>
<name>A0A8I1MYV2_THIA3</name>
<keyword evidence="2" id="KW-1133">Transmembrane helix</keyword>
<feature type="region of interest" description="Disordered" evidence="1">
    <location>
        <begin position="58"/>
        <end position="83"/>
    </location>
</feature>
<keyword evidence="2" id="KW-0812">Transmembrane</keyword>
<gene>
    <name evidence="3" type="ORF">J0I24_12175</name>
</gene>
<dbReference type="AlphaFoldDB" id="A0A8I1MYV2"/>
<dbReference type="EMBL" id="JAFKMR010000023">
    <property type="protein sequence ID" value="MBN8745051.1"/>
    <property type="molecule type" value="Genomic_DNA"/>
</dbReference>
<evidence type="ECO:0000256" key="2">
    <source>
        <dbReference type="SAM" id="Phobius"/>
    </source>
</evidence>
<feature type="transmembrane region" description="Helical" evidence="2">
    <location>
        <begin position="27"/>
        <end position="43"/>
    </location>
</feature>
<comment type="caution">
    <text evidence="3">The sequence shown here is derived from an EMBL/GenBank/DDBJ whole genome shotgun (WGS) entry which is preliminary data.</text>
</comment>
<accession>A0A8I1MYV2</accession>
<protein>
    <submittedName>
        <fullName evidence="3">TIGR04438 family Trp-rich protein</fullName>
    </submittedName>
</protein>
<evidence type="ECO:0000256" key="1">
    <source>
        <dbReference type="SAM" id="MobiDB-lite"/>
    </source>
</evidence>
<dbReference type="InterPro" id="IPR031044">
    <property type="entry name" value="Small_Trp_rich"/>
</dbReference>